<dbReference type="PANTHER" id="PTHR23028:SF53">
    <property type="entry name" value="ACYL_TRANSF_3 DOMAIN-CONTAINING PROTEIN"/>
    <property type="match status" value="1"/>
</dbReference>
<proteinExistence type="predicted"/>
<dbReference type="GO" id="GO:0016020">
    <property type="term" value="C:membrane"/>
    <property type="evidence" value="ECO:0007669"/>
    <property type="project" value="TreeGrafter"/>
</dbReference>
<evidence type="ECO:0000259" key="3">
    <source>
        <dbReference type="Pfam" id="PF01757"/>
    </source>
</evidence>
<feature type="transmembrane region" description="Helical" evidence="2">
    <location>
        <begin position="240"/>
        <end position="264"/>
    </location>
</feature>
<organism evidence="4 5">
    <name type="scientific">Actinoplanes cyaneus</name>
    <dbReference type="NCBI Taxonomy" id="52696"/>
    <lineage>
        <taxon>Bacteria</taxon>
        <taxon>Bacillati</taxon>
        <taxon>Actinomycetota</taxon>
        <taxon>Actinomycetes</taxon>
        <taxon>Micromonosporales</taxon>
        <taxon>Micromonosporaceae</taxon>
        <taxon>Actinoplanes</taxon>
    </lineage>
</organism>
<reference evidence="4" key="1">
    <citation type="submission" date="2021-01" db="EMBL/GenBank/DDBJ databases">
        <title>Whole genome shotgun sequence of Actinoplanes cyaneus NBRC 14990.</title>
        <authorList>
            <person name="Komaki H."/>
            <person name="Tamura T."/>
        </authorList>
    </citation>
    <scope>NUCLEOTIDE SEQUENCE</scope>
    <source>
        <strain evidence="4">NBRC 14990</strain>
    </source>
</reference>
<feature type="transmembrane region" description="Helical" evidence="2">
    <location>
        <begin position="42"/>
        <end position="65"/>
    </location>
</feature>
<protein>
    <submittedName>
        <fullName evidence="4">Acyltransferase</fullName>
    </submittedName>
</protein>
<accession>A0A919IIT4</accession>
<evidence type="ECO:0000256" key="1">
    <source>
        <dbReference type="SAM" id="MobiDB-lite"/>
    </source>
</evidence>
<feature type="transmembrane region" description="Helical" evidence="2">
    <location>
        <begin position="108"/>
        <end position="134"/>
    </location>
</feature>
<feature type="transmembrane region" description="Helical" evidence="2">
    <location>
        <begin position="207"/>
        <end position="228"/>
    </location>
</feature>
<feature type="transmembrane region" description="Helical" evidence="2">
    <location>
        <begin position="77"/>
        <end position="96"/>
    </location>
</feature>
<feature type="compositionally biased region" description="Pro residues" evidence="1">
    <location>
        <begin position="357"/>
        <end position="367"/>
    </location>
</feature>
<evidence type="ECO:0000313" key="4">
    <source>
        <dbReference type="EMBL" id="GID64228.1"/>
    </source>
</evidence>
<evidence type="ECO:0000256" key="2">
    <source>
        <dbReference type="SAM" id="Phobius"/>
    </source>
</evidence>
<keyword evidence="4" id="KW-0808">Transferase</keyword>
<keyword evidence="2" id="KW-1133">Transmembrane helix</keyword>
<feature type="region of interest" description="Disordered" evidence="1">
    <location>
        <begin position="348"/>
        <end position="376"/>
    </location>
</feature>
<name>A0A919IIT4_9ACTN</name>
<feature type="transmembrane region" description="Helical" evidence="2">
    <location>
        <begin position="271"/>
        <end position="294"/>
    </location>
</feature>
<dbReference type="InterPro" id="IPR002656">
    <property type="entry name" value="Acyl_transf_3_dom"/>
</dbReference>
<dbReference type="GO" id="GO:0016747">
    <property type="term" value="F:acyltransferase activity, transferring groups other than amino-acyl groups"/>
    <property type="evidence" value="ECO:0007669"/>
    <property type="project" value="InterPro"/>
</dbReference>
<sequence length="396" mass="44303">MALDGLRFIAALAVIAAHFVGLNSHAWQDTNQATFPSIHYYSVYGIFGVEFFFLISGFVICMSCWGRTVGDFFVSRIVRLYPVYWAGILLIAVTQIEYPEPGTGPLKIGTILANLTMFNMPAMAPGMTVVVWTLWQEMRFYLLFCLVVWRGLTYRRVTIFCLLWLVGSFVANSADDKTLKLIFQPEYAEYFIAGIAIYLMHRFGPTMLTWGIVICCWALSMFAVQHRVSENMGAMGRKDLAWWPAQVIMTGCFVVIIALALGWLDWVRGKWITTLGAMTYPIYLIHHAVGLTVIRELSPTVAPYPLLFGTTLLMMLIAWLIHRWVERPLAPILKRGLKKAVAEMNALGGQPEKPRTSAPPVPAPAVPEPARAVDPSAADTLVLDLSSRWPQPPRAG</sequence>
<keyword evidence="2" id="KW-0472">Membrane</keyword>
<dbReference type="AlphaFoldDB" id="A0A919IIT4"/>
<keyword evidence="5" id="KW-1185">Reference proteome</keyword>
<feature type="transmembrane region" description="Helical" evidence="2">
    <location>
        <begin position="181"/>
        <end position="200"/>
    </location>
</feature>
<dbReference type="PANTHER" id="PTHR23028">
    <property type="entry name" value="ACETYLTRANSFERASE"/>
    <property type="match status" value="1"/>
</dbReference>
<feature type="transmembrane region" description="Helical" evidence="2">
    <location>
        <begin position="306"/>
        <end position="325"/>
    </location>
</feature>
<feature type="domain" description="Acyltransferase 3" evidence="3">
    <location>
        <begin position="2"/>
        <end position="322"/>
    </location>
</feature>
<dbReference type="Proteomes" id="UP000619479">
    <property type="component" value="Unassembled WGS sequence"/>
</dbReference>
<comment type="caution">
    <text evidence="4">The sequence shown here is derived from an EMBL/GenBank/DDBJ whole genome shotgun (WGS) entry which is preliminary data.</text>
</comment>
<keyword evidence="4" id="KW-0012">Acyltransferase</keyword>
<dbReference type="InterPro" id="IPR050879">
    <property type="entry name" value="Acyltransferase_3"/>
</dbReference>
<evidence type="ECO:0000313" key="5">
    <source>
        <dbReference type="Proteomes" id="UP000619479"/>
    </source>
</evidence>
<dbReference type="GO" id="GO:0009103">
    <property type="term" value="P:lipopolysaccharide biosynthetic process"/>
    <property type="evidence" value="ECO:0007669"/>
    <property type="project" value="TreeGrafter"/>
</dbReference>
<gene>
    <name evidence="4" type="ORF">Acy02nite_21090</name>
</gene>
<keyword evidence="2" id="KW-0812">Transmembrane</keyword>
<dbReference type="EMBL" id="BOMH01000016">
    <property type="protein sequence ID" value="GID64228.1"/>
    <property type="molecule type" value="Genomic_DNA"/>
</dbReference>
<dbReference type="Pfam" id="PF01757">
    <property type="entry name" value="Acyl_transf_3"/>
    <property type="match status" value="1"/>
</dbReference>
<feature type="transmembrane region" description="Helical" evidence="2">
    <location>
        <begin position="141"/>
        <end position="166"/>
    </location>
</feature>